<evidence type="ECO:0000313" key="8">
    <source>
        <dbReference type="EMBL" id="HDD35587.1"/>
    </source>
</evidence>
<feature type="transmembrane region" description="Helical" evidence="6">
    <location>
        <begin position="378"/>
        <end position="398"/>
    </location>
</feature>
<name>A0A7V0NEI9_DESA2</name>
<evidence type="ECO:0000256" key="4">
    <source>
        <dbReference type="ARBA" id="ARBA00022989"/>
    </source>
</evidence>
<keyword evidence="2 6" id="KW-0812">Transmembrane</keyword>
<keyword evidence="3" id="KW-0201">Cytochrome c-type biogenesis</keyword>
<protein>
    <submittedName>
        <fullName evidence="8">Cytochrome c biogenesis protein ResB</fullName>
    </submittedName>
</protein>
<evidence type="ECO:0000256" key="3">
    <source>
        <dbReference type="ARBA" id="ARBA00022748"/>
    </source>
</evidence>
<evidence type="ECO:0000256" key="2">
    <source>
        <dbReference type="ARBA" id="ARBA00022692"/>
    </source>
</evidence>
<dbReference type="PANTHER" id="PTHR31566:SF0">
    <property type="entry name" value="CYTOCHROME C BIOGENESIS PROTEIN CCS1, CHLOROPLASTIC"/>
    <property type="match status" value="1"/>
</dbReference>
<dbReference type="GO" id="GO:0016020">
    <property type="term" value="C:membrane"/>
    <property type="evidence" value="ECO:0007669"/>
    <property type="project" value="UniProtKB-SubCell"/>
</dbReference>
<dbReference type="Pfam" id="PF05140">
    <property type="entry name" value="ResB"/>
    <property type="match status" value="2"/>
</dbReference>
<dbReference type="GO" id="GO:0017004">
    <property type="term" value="P:cytochrome complex assembly"/>
    <property type="evidence" value="ECO:0007669"/>
    <property type="project" value="UniProtKB-KW"/>
</dbReference>
<evidence type="ECO:0000256" key="1">
    <source>
        <dbReference type="ARBA" id="ARBA00004141"/>
    </source>
</evidence>
<dbReference type="PANTHER" id="PTHR31566">
    <property type="entry name" value="CYTOCHROME C BIOGENESIS PROTEIN CCS1, CHLOROPLASTIC"/>
    <property type="match status" value="1"/>
</dbReference>
<feature type="domain" description="ResB-like" evidence="7">
    <location>
        <begin position="345"/>
        <end position="432"/>
    </location>
</feature>
<feature type="transmembrane region" description="Helical" evidence="6">
    <location>
        <begin position="164"/>
        <end position="185"/>
    </location>
</feature>
<proteinExistence type="predicted"/>
<gene>
    <name evidence="8" type="ORF">ENF30_02175</name>
</gene>
<sequence>METLWRKFLHFFTSVRLTIVLLIFIAIACTCGTLLPQNQPLNTYEKQFGTLGTRLIDIFSLNDVYHARWFQFLLSFLAVNLIICSVDRFPRTWRLWRYEKKTVDKDFFKHLPLFERVICPTPLEEVKKQIVSFFKKEFSSLEISTNPIFALYGKKGSVSYWGPYIVHAGILIVLCGAIISSLFGFSGTMVIPEGEVSNTVFIHGKGHKMYNLPFSFKCEKFIIEYYPNGTPKEYISHLLVIDGKKKIRKILKVNSPLDYQGFRFYQASYGVSSHPTLTLFAIDRKTGEKFKIVAPFNQVVSLPNNKGSIRIIRAVSNLMNMGPAFQLIVTENGKSETTWLIENFPQFDSMHRKGNYALVLKDYTHYTGIQVKKDPGVWIVWTGCLVMIGGLFVGLFVIPQKLWLHVIPHPKGCEIFIGAMATKRRLLFKYTFQRWIKQIKEGLVCGT</sequence>
<keyword evidence="5 6" id="KW-0472">Membrane</keyword>
<feature type="domain" description="ResB-like" evidence="7">
    <location>
        <begin position="15"/>
        <end position="333"/>
    </location>
</feature>
<dbReference type="InterPro" id="IPR007816">
    <property type="entry name" value="ResB-like_domain"/>
</dbReference>
<evidence type="ECO:0000256" key="6">
    <source>
        <dbReference type="SAM" id="Phobius"/>
    </source>
</evidence>
<feature type="transmembrane region" description="Helical" evidence="6">
    <location>
        <begin position="69"/>
        <end position="90"/>
    </location>
</feature>
<dbReference type="PROSITE" id="PS51257">
    <property type="entry name" value="PROKAR_LIPOPROTEIN"/>
    <property type="match status" value="1"/>
</dbReference>
<dbReference type="AlphaFoldDB" id="A0A7V0NEI9"/>
<dbReference type="InterPro" id="IPR023494">
    <property type="entry name" value="Cyt_c_bgen_Ccs1/CcsB/ResB"/>
</dbReference>
<comment type="caution">
    <text evidence="8">The sequence shown here is derived from an EMBL/GenBank/DDBJ whole genome shotgun (WGS) entry which is preliminary data.</text>
</comment>
<evidence type="ECO:0000256" key="5">
    <source>
        <dbReference type="ARBA" id="ARBA00023136"/>
    </source>
</evidence>
<reference evidence="8" key="1">
    <citation type="journal article" date="2020" name="mSystems">
        <title>Genome- and Community-Level Interaction Insights into Carbon Utilization and Element Cycling Functions of Hydrothermarchaeota in Hydrothermal Sediment.</title>
        <authorList>
            <person name="Zhou Z."/>
            <person name="Liu Y."/>
            <person name="Xu W."/>
            <person name="Pan J."/>
            <person name="Luo Z.H."/>
            <person name="Li M."/>
        </authorList>
    </citation>
    <scope>NUCLEOTIDE SEQUENCE [LARGE SCALE GENOMIC DNA]</scope>
    <source>
        <strain evidence="8">HyVt-113</strain>
    </source>
</reference>
<organism evidence="8">
    <name type="scientific">Desulfofervidus auxilii</name>
    <dbReference type="NCBI Taxonomy" id="1621989"/>
    <lineage>
        <taxon>Bacteria</taxon>
        <taxon>Pseudomonadati</taxon>
        <taxon>Thermodesulfobacteriota</taxon>
        <taxon>Candidatus Desulfofervidia</taxon>
        <taxon>Candidatus Desulfofervidales</taxon>
        <taxon>Candidatus Desulfofervidaceae</taxon>
        <taxon>Candidatus Desulfofervidus</taxon>
    </lineage>
</organism>
<keyword evidence="4 6" id="KW-1133">Transmembrane helix</keyword>
<accession>A0A7V0NEI9</accession>
<dbReference type="EMBL" id="DQWQ01000093">
    <property type="protein sequence ID" value="HDD35587.1"/>
    <property type="molecule type" value="Genomic_DNA"/>
</dbReference>
<feature type="transmembrane region" description="Helical" evidence="6">
    <location>
        <begin position="12"/>
        <end position="35"/>
    </location>
</feature>
<dbReference type="Proteomes" id="UP000885706">
    <property type="component" value="Unassembled WGS sequence"/>
</dbReference>
<evidence type="ECO:0000259" key="7">
    <source>
        <dbReference type="Pfam" id="PF05140"/>
    </source>
</evidence>
<comment type="subcellular location">
    <subcellularLocation>
        <location evidence="1">Membrane</location>
        <topology evidence="1">Multi-pass membrane protein</topology>
    </subcellularLocation>
</comment>